<evidence type="ECO:0000256" key="9">
    <source>
        <dbReference type="SAM" id="Coils"/>
    </source>
</evidence>
<dbReference type="InterPro" id="IPR007504">
    <property type="entry name" value="H/ACA_rnp_Gar1/Naf1"/>
</dbReference>
<reference evidence="11 12" key="1">
    <citation type="submission" date="2015-12" db="EMBL/GenBank/DDBJ databases">
        <title>The genome of Folsomia candida.</title>
        <authorList>
            <person name="Faddeeva A."/>
            <person name="Derks M.F."/>
            <person name="Anvar Y."/>
            <person name="Smit S."/>
            <person name="Van Straalen N."/>
            <person name="Roelofs D."/>
        </authorList>
    </citation>
    <scope>NUCLEOTIDE SEQUENCE [LARGE SCALE GENOMIC DNA]</scope>
    <source>
        <strain evidence="11 12">VU population</strain>
        <tissue evidence="11">Whole body</tissue>
    </source>
</reference>
<evidence type="ECO:0000256" key="7">
    <source>
        <dbReference type="ARBA" id="ARBA00022884"/>
    </source>
</evidence>
<comment type="similarity">
    <text evidence="2">Belongs to the NAF1 family.</text>
</comment>
<keyword evidence="12" id="KW-1185">Reference proteome</keyword>
<keyword evidence="6" id="KW-0597">Phosphoprotein</keyword>
<dbReference type="AlphaFoldDB" id="A0A226E1B1"/>
<dbReference type="EMBL" id="LNIX01000007">
    <property type="protein sequence ID" value="OXA51525.1"/>
    <property type="molecule type" value="Genomic_DNA"/>
</dbReference>
<evidence type="ECO:0000256" key="5">
    <source>
        <dbReference type="ARBA" id="ARBA00022552"/>
    </source>
</evidence>
<dbReference type="GO" id="GO:0000493">
    <property type="term" value="P:box H/ACA snoRNP assembly"/>
    <property type="evidence" value="ECO:0007669"/>
    <property type="project" value="InterPro"/>
</dbReference>
<keyword evidence="11" id="KW-0687">Ribonucleoprotein</keyword>
<dbReference type="GO" id="GO:0006364">
    <property type="term" value="P:rRNA processing"/>
    <property type="evidence" value="ECO:0007669"/>
    <property type="project" value="UniProtKB-KW"/>
</dbReference>
<evidence type="ECO:0000313" key="11">
    <source>
        <dbReference type="EMBL" id="OXA51525.1"/>
    </source>
</evidence>
<feature type="compositionally biased region" description="Low complexity" evidence="10">
    <location>
        <begin position="371"/>
        <end position="384"/>
    </location>
</feature>
<dbReference type="GO" id="GO:0005732">
    <property type="term" value="C:sno(s)RNA-containing ribonucleoprotein complex"/>
    <property type="evidence" value="ECO:0007669"/>
    <property type="project" value="InterPro"/>
</dbReference>
<accession>A0A226E1B1</accession>
<keyword evidence="8" id="KW-0539">Nucleus</keyword>
<dbReference type="OMA" id="WKNDDEP"/>
<dbReference type="Pfam" id="PF04410">
    <property type="entry name" value="Gar1"/>
    <property type="match status" value="1"/>
</dbReference>
<keyword evidence="4" id="KW-0690">Ribosome biogenesis</keyword>
<dbReference type="SUPFAM" id="SSF50447">
    <property type="entry name" value="Translation proteins"/>
    <property type="match status" value="1"/>
</dbReference>
<name>A0A226E1B1_FOLCA</name>
<dbReference type="PANTHER" id="PTHR31633">
    <property type="entry name" value="H/ACA RIBONUCLEOPROTEIN COMPLEX NON-CORE SUBUNIT NAF1"/>
    <property type="match status" value="1"/>
</dbReference>
<feature type="compositionally biased region" description="Acidic residues" evidence="10">
    <location>
        <begin position="181"/>
        <end position="193"/>
    </location>
</feature>
<dbReference type="GO" id="GO:0005634">
    <property type="term" value="C:nucleus"/>
    <property type="evidence" value="ECO:0007669"/>
    <property type="project" value="UniProtKB-SubCell"/>
</dbReference>
<feature type="region of interest" description="Disordered" evidence="10">
    <location>
        <begin position="14"/>
        <end position="33"/>
    </location>
</feature>
<dbReference type="FunFam" id="2.40.10.230:FF:000002">
    <property type="entry name" value="H/ACA ribonucleoprotein complex non-core subunit NAF1"/>
    <property type="match status" value="1"/>
</dbReference>
<gene>
    <name evidence="11" type="ORF">Fcan01_13704</name>
</gene>
<feature type="compositionally biased region" description="Acidic residues" evidence="10">
    <location>
        <begin position="147"/>
        <end position="166"/>
    </location>
</feature>
<dbReference type="InterPro" id="IPR038664">
    <property type="entry name" value="Gar1/Naf1_Cbf5-bd_sf"/>
</dbReference>
<comment type="subcellular location">
    <subcellularLocation>
        <location evidence="1">Nucleus</location>
    </subcellularLocation>
</comment>
<proteinExistence type="inferred from homology"/>
<dbReference type="GO" id="GO:0043489">
    <property type="term" value="P:RNA stabilization"/>
    <property type="evidence" value="ECO:0007669"/>
    <property type="project" value="UniProtKB-ARBA"/>
</dbReference>
<feature type="region of interest" description="Disordered" evidence="10">
    <location>
        <begin position="114"/>
        <end position="217"/>
    </location>
</feature>
<dbReference type="InterPro" id="IPR009000">
    <property type="entry name" value="Transl_B-barrel_sf"/>
</dbReference>
<evidence type="ECO:0000256" key="1">
    <source>
        <dbReference type="ARBA" id="ARBA00004123"/>
    </source>
</evidence>
<sequence>MALSSRLGALSALAADYGDDDDEGEEEKEQDKKDIVMVIATTTTGENMEVDKKVKMEAVVAEDDKSIVKKVEISTMEQDKNEIETALAIVKKEADEMEEDSVAVPPLLAIVKKEGDEKNGTSDTSIAAIMPPASSPFTTFRNKEVTDDVETEDSEPDSALDSDDDTDKGKKSDKKQTGNSDDADLSSSDEEYDLSSSNAKSKAKKQPPRVKGEMNFDDLPPIQDLTISVPHDKAKPIGVIKSVVDPLVIVEAFPSTPALDLDSVLFLDQGDRALGRVFDVMGPVKQPWYCVRFNSMLHIEANGVTVGSLVYCAPTTQHASFVLLAQLEKLRGTDASWKDDIEPPPEVQEFSDDEKEREVKKKGKKRKVRVRAGGINQNPSNGSAPAPPPLRQPGRPHYNPRPPHHQRPAQYRNNFPNSYGGPQPPRHAFEYEQYLANLTASNYYRPPQHAYFPRQPDYSWHTHPAALHGAPPPPPPPRFNNANPYQHFNPPSVPWRRQSPLPAQQQRGGGGQHPYVPPLPPGTS</sequence>
<feature type="compositionally biased region" description="Pro residues" evidence="10">
    <location>
        <begin position="515"/>
        <end position="524"/>
    </location>
</feature>
<dbReference type="PANTHER" id="PTHR31633:SF1">
    <property type="entry name" value="H_ACA RIBONUCLEOPROTEIN COMPLEX NON-CORE SUBUNIT NAF1"/>
    <property type="match status" value="1"/>
</dbReference>
<keyword evidence="9" id="KW-0175">Coiled coil</keyword>
<dbReference type="GO" id="GO:0001522">
    <property type="term" value="P:pseudouridine synthesis"/>
    <property type="evidence" value="ECO:0007669"/>
    <property type="project" value="InterPro"/>
</dbReference>
<dbReference type="InterPro" id="IPR040309">
    <property type="entry name" value="Naf1"/>
</dbReference>
<protein>
    <recommendedName>
        <fullName evidence="3">H/ACA ribonucleoprotein complex non-core subunit NAF1</fullName>
    </recommendedName>
</protein>
<keyword evidence="5" id="KW-0698">rRNA processing</keyword>
<feature type="coiled-coil region" evidence="9">
    <location>
        <begin position="73"/>
        <end position="100"/>
    </location>
</feature>
<feature type="compositionally biased region" description="Basic and acidic residues" evidence="10">
    <location>
        <begin position="167"/>
        <end position="176"/>
    </location>
</feature>
<evidence type="ECO:0000256" key="2">
    <source>
        <dbReference type="ARBA" id="ARBA00009801"/>
    </source>
</evidence>
<evidence type="ECO:0000256" key="8">
    <source>
        <dbReference type="ARBA" id="ARBA00023242"/>
    </source>
</evidence>
<evidence type="ECO:0000313" key="12">
    <source>
        <dbReference type="Proteomes" id="UP000198287"/>
    </source>
</evidence>
<evidence type="ECO:0000256" key="6">
    <source>
        <dbReference type="ARBA" id="ARBA00022553"/>
    </source>
</evidence>
<evidence type="ECO:0000256" key="3">
    <source>
        <dbReference type="ARBA" id="ARBA00021438"/>
    </source>
</evidence>
<organism evidence="11 12">
    <name type="scientific">Folsomia candida</name>
    <name type="common">Springtail</name>
    <dbReference type="NCBI Taxonomy" id="158441"/>
    <lineage>
        <taxon>Eukaryota</taxon>
        <taxon>Metazoa</taxon>
        <taxon>Ecdysozoa</taxon>
        <taxon>Arthropoda</taxon>
        <taxon>Hexapoda</taxon>
        <taxon>Collembola</taxon>
        <taxon>Entomobryomorpha</taxon>
        <taxon>Isotomoidea</taxon>
        <taxon>Isotomidae</taxon>
        <taxon>Proisotominae</taxon>
        <taxon>Folsomia</taxon>
    </lineage>
</organism>
<evidence type="ECO:0000256" key="4">
    <source>
        <dbReference type="ARBA" id="ARBA00022517"/>
    </source>
</evidence>
<feature type="region of interest" description="Disordered" evidence="10">
    <location>
        <begin position="445"/>
        <end position="524"/>
    </location>
</feature>
<dbReference type="OrthoDB" id="21550at2759"/>
<feature type="compositionally biased region" description="Basic residues" evidence="10">
    <location>
        <begin position="360"/>
        <end position="370"/>
    </location>
</feature>
<feature type="region of interest" description="Disordered" evidence="10">
    <location>
        <begin position="336"/>
        <end position="432"/>
    </location>
</feature>
<evidence type="ECO:0000256" key="10">
    <source>
        <dbReference type="SAM" id="MobiDB-lite"/>
    </source>
</evidence>
<dbReference type="STRING" id="158441.A0A226E1B1"/>
<dbReference type="Gene3D" id="2.40.10.230">
    <property type="entry name" value="Probable tRNA pseudouridine synthase domain"/>
    <property type="match status" value="1"/>
</dbReference>
<dbReference type="Proteomes" id="UP000198287">
    <property type="component" value="Unassembled WGS sequence"/>
</dbReference>
<feature type="compositionally biased region" description="Acidic residues" evidence="10">
    <location>
        <begin position="17"/>
        <end position="28"/>
    </location>
</feature>
<keyword evidence="7" id="KW-0694">RNA-binding</keyword>
<dbReference type="GO" id="GO:0003723">
    <property type="term" value="F:RNA binding"/>
    <property type="evidence" value="ECO:0007669"/>
    <property type="project" value="UniProtKB-KW"/>
</dbReference>
<comment type="caution">
    <text evidence="11">The sequence shown here is derived from an EMBL/GenBank/DDBJ whole genome shotgun (WGS) entry which is preliminary data.</text>
</comment>